<dbReference type="InterPro" id="IPR038277">
    <property type="entry name" value="UreF_sf"/>
</dbReference>
<dbReference type="OrthoDB" id="1740at2157"/>
<evidence type="ECO:0000313" key="1">
    <source>
        <dbReference type="EMBL" id="AWR98231.1"/>
    </source>
</evidence>
<reference evidence="1 2" key="1">
    <citation type="submission" date="2018-05" db="EMBL/GenBank/DDBJ databases">
        <title>Complete Genome Sequences of Extremely Thermoacidophilic, Metal-Mobilizing Type-Strain Members of the Archaeal Family Sulfolobaceae: Acidianus brierleyi DSM-1651T, Acidianus sulfidivorans DSM-18786T, Metallosphaera hakonensis DSM-7519T, and Metallosphaera prunae DSM-10039T.</title>
        <authorList>
            <person name="Counts J.A."/>
            <person name="Kelly R.M."/>
        </authorList>
    </citation>
    <scope>NUCLEOTIDE SEQUENCE [LARGE SCALE GENOMIC DNA]</scope>
    <source>
        <strain evidence="1 2">JP7</strain>
    </source>
</reference>
<keyword evidence="2" id="KW-1185">Reference proteome</keyword>
<gene>
    <name evidence="1" type="ORF">DFR86_04340</name>
</gene>
<sequence>MNVVEVIKTYYKEVILKGDAVAMRLAFKNPVETDELVYASKLTQELKRSSTFLGRSLANLDLCENEYLVGVKSGKYKGTYPVVLAQTCKCLFENDKDFNEEICIKGLVYSETAQLVFSAVRLGSIDFKSGQKLLLSLMREFTYYEEFEPSYPLIDILSKNHEKRSVKVFES</sequence>
<protein>
    <submittedName>
        <fullName evidence="1">Urease accessory protein UreF</fullName>
    </submittedName>
</protein>
<dbReference type="Pfam" id="PF01730">
    <property type="entry name" value="UreF"/>
    <property type="match status" value="1"/>
</dbReference>
<dbReference type="InterPro" id="IPR002639">
    <property type="entry name" value="UreF"/>
</dbReference>
<accession>A0A2U9IQC4</accession>
<evidence type="ECO:0000313" key="2">
    <source>
        <dbReference type="Proteomes" id="UP000248410"/>
    </source>
</evidence>
<organism evidence="1 2">
    <name type="scientific">Acidianus sulfidivorans JP7</name>
    <dbReference type="NCBI Taxonomy" id="619593"/>
    <lineage>
        <taxon>Archaea</taxon>
        <taxon>Thermoproteota</taxon>
        <taxon>Thermoprotei</taxon>
        <taxon>Sulfolobales</taxon>
        <taxon>Sulfolobaceae</taxon>
        <taxon>Acidianus</taxon>
    </lineage>
</organism>
<dbReference type="Gene3D" id="1.10.4190.10">
    <property type="entry name" value="Urease accessory protein UreF"/>
    <property type="match status" value="1"/>
</dbReference>
<dbReference type="KEGG" id="asul:DFR86_04340"/>
<dbReference type="AlphaFoldDB" id="A0A2U9IQC4"/>
<name>A0A2U9IQC4_9CREN</name>
<proteinExistence type="predicted"/>
<dbReference type="GO" id="GO:0016151">
    <property type="term" value="F:nickel cation binding"/>
    <property type="evidence" value="ECO:0007669"/>
    <property type="project" value="InterPro"/>
</dbReference>
<dbReference type="EMBL" id="CP029288">
    <property type="protein sequence ID" value="AWR98231.1"/>
    <property type="molecule type" value="Genomic_DNA"/>
</dbReference>
<dbReference type="Proteomes" id="UP000248410">
    <property type="component" value="Chromosome"/>
</dbReference>